<keyword evidence="1" id="KW-0202">Cytokine</keyword>
<feature type="compositionally biased region" description="Basic residues" evidence="2">
    <location>
        <begin position="122"/>
        <end position="148"/>
    </location>
</feature>
<dbReference type="GO" id="GO:0006955">
    <property type="term" value="P:immune response"/>
    <property type="evidence" value="ECO:0007669"/>
    <property type="project" value="InterPro"/>
</dbReference>
<keyword evidence="6" id="KW-1185">Reference proteome</keyword>
<accession>A0A8C2XEE5</accession>
<evidence type="ECO:0000313" key="5">
    <source>
        <dbReference type="Ensembl" id="ENSCLMP00005017040.1"/>
    </source>
</evidence>
<dbReference type="Ensembl" id="ENSCLMT00005018042.1">
    <property type="protein sequence ID" value="ENSCLMP00005017040.1"/>
    <property type="gene ID" value="ENSCLMG00005008780.1"/>
</dbReference>
<dbReference type="PANTHER" id="PTHR12015">
    <property type="entry name" value="SMALL INDUCIBLE CYTOKINE A"/>
    <property type="match status" value="1"/>
</dbReference>
<dbReference type="GO" id="GO:0008009">
    <property type="term" value="F:chemokine activity"/>
    <property type="evidence" value="ECO:0007669"/>
    <property type="project" value="InterPro"/>
</dbReference>
<protein>
    <recommendedName>
        <fullName evidence="4">Chemokine interleukin-8-like domain-containing protein</fullName>
    </recommendedName>
</protein>
<feature type="domain" description="Chemokine interleukin-8-like" evidence="4">
    <location>
        <begin position="27"/>
        <end position="86"/>
    </location>
</feature>
<evidence type="ECO:0000313" key="6">
    <source>
        <dbReference type="Proteomes" id="UP000694565"/>
    </source>
</evidence>
<proteinExistence type="predicted"/>
<reference evidence="5" key="2">
    <citation type="submission" date="2025-09" db="UniProtKB">
        <authorList>
            <consortium name="Ensembl"/>
        </authorList>
    </citation>
    <scope>IDENTIFICATION</scope>
</reference>
<dbReference type="OrthoDB" id="8934837at2759"/>
<evidence type="ECO:0000256" key="1">
    <source>
        <dbReference type="ARBA" id="ARBA00022514"/>
    </source>
</evidence>
<dbReference type="GeneTree" id="ENSGT00940000175314"/>
<feature type="signal peptide" evidence="3">
    <location>
        <begin position="1"/>
        <end position="22"/>
    </location>
</feature>
<dbReference type="InterPro" id="IPR039809">
    <property type="entry name" value="Chemokine_b/g/d"/>
</dbReference>
<evidence type="ECO:0000256" key="3">
    <source>
        <dbReference type="SAM" id="SignalP"/>
    </source>
</evidence>
<feature type="compositionally biased region" description="Polar residues" evidence="2">
    <location>
        <begin position="108"/>
        <end position="121"/>
    </location>
</feature>
<reference evidence="5" key="1">
    <citation type="submission" date="2025-08" db="UniProtKB">
        <authorList>
            <consortium name="Ensembl"/>
        </authorList>
    </citation>
    <scope>IDENTIFICATION</scope>
</reference>
<dbReference type="RefSeq" id="XP_034410908.1">
    <property type="nucleotide sequence ID" value="XM_034555017.1"/>
</dbReference>
<dbReference type="KEGG" id="clum:117746140"/>
<dbReference type="SMART" id="SM00199">
    <property type="entry name" value="SCY"/>
    <property type="match status" value="1"/>
</dbReference>
<dbReference type="PANTHER" id="PTHR12015:SF177">
    <property type="entry name" value="CHEMOKINE INTERLEUKIN-8-LIKE DOMAIN-CONTAINING PROTEIN"/>
    <property type="match status" value="1"/>
</dbReference>
<feature type="region of interest" description="Disordered" evidence="2">
    <location>
        <begin position="108"/>
        <end position="148"/>
    </location>
</feature>
<name>A0A8C2XEE5_CYCLU</name>
<dbReference type="Gene3D" id="2.40.50.40">
    <property type="match status" value="1"/>
</dbReference>
<keyword evidence="3" id="KW-0732">Signal</keyword>
<sequence length="148" mass="16564">MRFSLVLAALLCFTTWMGVVHATHAPVSSCCLGWSNTRVLPKRIVGYTFQTEGVCSITAVVFQSKRGVKICSDPNSDWARKVILKVDEEKKRKMALQVKAQNEEGLTSDVTPTVSLPLTTKPQKKCRNGRRRQKKKSRGGRRGQKKCV</sequence>
<dbReference type="GeneID" id="117746140"/>
<organism evidence="5 6">
    <name type="scientific">Cyclopterus lumpus</name>
    <name type="common">Lumpsucker</name>
    <dbReference type="NCBI Taxonomy" id="8103"/>
    <lineage>
        <taxon>Eukaryota</taxon>
        <taxon>Metazoa</taxon>
        <taxon>Chordata</taxon>
        <taxon>Craniata</taxon>
        <taxon>Vertebrata</taxon>
        <taxon>Euteleostomi</taxon>
        <taxon>Actinopterygii</taxon>
        <taxon>Neopterygii</taxon>
        <taxon>Teleostei</taxon>
        <taxon>Neoteleostei</taxon>
        <taxon>Acanthomorphata</taxon>
        <taxon>Eupercaria</taxon>
        <taxon>Perciformes</taxon>
        <taxon>Cottioidei</taxon>
        <taxon>Cottales</taxon>
        <taxon>Cyclopteridae</taxon>
        <taxon>Cyclopterus</taxon>
    </lineage>
</organism>
<evidence type="ECO:0000259" key="4">
    <source>
        <dbReference type="SMART" id="SM00199"/>
    </source>
</evidence>
<gene>
    <name evidence="5" type="primary">LOC117746140</name>
</gene>
<dbReference type="GO" id="GO:0005615">
    <property type="term" value="C:extracellular space"/>
    <property type="evidence" value="ECO:0007669"/>
    <property type="project" value="UniProtKB-KW"/>
</dbReference>
<dbReference type="SUPFAM" id="SSF54117">
    <property type="entry name" value="Interleukin 8-like chemokines"/>
    <property type="match status" value="1"/>
</dbReference>
<dbReference type="AlphaFoldDB" id="A0A8C2XEE5"/>
<dbReference type="InterPro" id="IPR036048">
    <property type="entry name" value="Interleukin_8-like_sf"/>
</dbReference>
<dbReference type="Proteomes" id="UP000694565">
    <property type="component" value="Unplaced"/>
</dbReference>
<dbReference type="InterPro" id="IPR001811">
    <property type="entry name" value="Chemokine_IL8-like_dom"/>
</dbReference>
<evidence type="ECO:0000256" key="2">
    <source>
        <dbReference type="SAM" id="MobiDB-lite"/>
    </source>
</evidence>
<feature type="chain" id="PRO_5034606307" description="Chemokine interleukin-8-like domain-containing protein" evidence="3">
    <location>
        <begin position="23"/>
        <end position="148"/>
    </location>
</feature>
<dbReference type="Pfam" id="PF00048">
    <property type="entry name" value="IL8"/>
    <property type="match status" value="1"/>
</dbReference>